<dbReference type="Pfam" id="PF23899">
    <property type="entry name" value="SU10_portal"/>
    <property type="match status" value="1"/>
</dbReference>
<dbReference type="InterPro" id="IPR056909">
    <property type="entry name" value="SU10_portal"/>
</dbReference>
<evidence type="ECO:0000313" key="2">
    <source>
        <dbReference type="EMBL" id="QKE55976.1"/>
    </source>
</evidence>
<proteinExistence type="predicted"/>
<dbReference type="Proteomes" id="UP000595519">
    <property type="component" value="Segment"/>
</dbReference>
<organism evidence="2 3">
    <name type="scientific">Pseudomonas phage vB_Pae_AM.P2</name>
    <dbReference type="NCBI Taxonomy" id="2731695"/>
    <lineage>
        <taxon>Viruses</taxon>
        <taxon>Duplodnaviria</taxon>
        <taxon>Heunggongvirae</taxon>
        <taxon>Uroviricota</taxon>
        <taxon>Caudoviricetes</taxon>
        <taxon>Schitoviridae</taxon>
        <taxon>Migulavirinae</taxon>
        <taxon>Luzseptimavirus</taxon>
        <taxon>Luzseptimavirus KPP21</taxon>
    </lineage>
</organism>
<sequence length="720" mass="80704">MNQDNELPPQEVTAPAKLQPDWSNAPNLSQLKQDFDDGKQVAEAQISKIKQWLDYMHATGEGKARAPKGRSQVQPKLIRKQAEWRYASLSEPFLSSPNVFNVEPVTWEDVEAARQNQMVLNYQFNNKLNKQKFIDTFIRAAVNEGTAIVKTGWDFRTREVEEVKITYALYEDQSALQTMEEIAQLKAESPSEYPELPEELRVAFENYESDGIPYIAIPNGSEKVKVQKTVVNQPTLKVCDFRNIVIDPSCNGDMNKAKFVVETFESSYAELKADGRYKNLEKINEQTSDILSQPDYATGSESVRNFDFADRSRKRLVVHEYWGYYDIHGDGELHSIVATWVGQILIRLELNPFPDGKIPYVVAAYLPVKDSVYGDSDGSLLIDNQKIVGAISRGMIDIMAQSANGQVGFQKGALDITNRRRFERGETYEFNPGNNPATAIYTHTFQEIPRSAEYMLNQQQLEAESMTGVKAFNTGISGQALGDTATGIRGALDAASKRELGILRRLSDCLIEVGRRVIAMNAEFLDDEEVIRITNEGFVTVRRDDLAGEFDLRLSISTAEEDNAKVADLSFMLQTMGPNLEWGMNQMILAEIAELKKMPDLAHQIRNYQPQPDPIAQRKAELEVALLEAQVQETLAKAQQAASTGYLNTSKAGTEGQKARALGSQADLADLDFVERESGVTQERELEKTRVQADAQAQGRLLDSIVRRNEEATVARTSKR</sequence>
<reference evidence="2 3" key="1">
    <citation type="journal article" date="2021" name="MSphere">
        <title>A Novel N4-Like Bacteriophage Isolated from a Wastewater Source in South India with Activity against Several Multidrug-Resistant Clinical Pseudomonas aeruginosa Isolates.</title>
        <authorList>
            <person name="Menon N.D."/>
            <person name="Kumar M.S."/>
            <person name="Satheesh Babu T.G."/>
            <person name="Bose S."/>
            <person name="Vijayakumar G."/>
            <person name="Baswe M."/>
            <person name="Chatterjee M."/>
            <person name="D'Silva J.R."/>
            <person name="Shetty K."/>
            <person name="Haripriyan J."/>
            <person name="Kumar A."/>
            <person name="Nair S."/>
            <person name="Somanath P."/>
            <person name="Nair B.G."/>
            <person name="Nizet V."/>
            <person name="Kumar G.B."/>
        </authorList>
    </citation>
    <scope>NUCLEOTIDE SEQUENCE [LARGE SCALE GENOMIC DNA]</scope>
</reference>
<feature type="compositionally biased region" description="Polar residues" evidence="1">
    <location>
        <begin position="21"/>
        <end position="31"/>
    </location>
</feature>
<feature type="region of interest" description="Disordered" evidence="1">
    <location>
        <begin position="1"/>
        <end position="31"/>
    </location>
</feature>
<evidence type="ECO:0000313" key="3">
    <source>
        <dbReference type="Proteomes" id="UP000595519"/>
    </source>
</evidence>
<evidence type="ECO:0000256" key="1">
    <source>
        <dbReference type="SAM" id="MobiDB-lite"/>
    </source>
</evidence>
<name>A0A7S5W9H5_9CAUD</name>
<protein>
    <submittedName>
        <fullName evidence="2">Putative tape measure protein</fullName>
    </submittedName>
</protein>
<gene>
    <name evidence="2" type="ORF">AMP2_gp028</name>
</gene>
<accession>A0A7S5W9H5</accession>
<dbReference type="EMBL" id="MT416090">
    <property type="protein sequence ID" value="QKE55976.1"/>
    <property type="molecule type" value="Genomic_DNA"/>
</dbReference>